<dbReference type="PROSITE" id="PS50994">
    <property type="entry name" value="INTEGRASE"/>
    <property type="match status" value="1"/>
</dbReference>
<dbReference type="SUPFAM" id="SSF53098">
    <property type="entry name" value="Ribonuclease H-like"/>
    <property type="match status" value="1"/>
</dbReference>
<evidence type="ECO:0000256" key="1">
    <source>
        <dbReference type="SAM" id="MobiDB-lite"/>
    </source>
</evidence>
<dbReference type="InterPro" id="IPR001584">
    <property type="entry name" value="Integrase_cat-core"/>
</dbReference>
<feature type="compositionally biased region" description="Acidic residues" evidence="1">
    <location>
        <begin position="613"/>
        <end position="627"/>
    </location>
</feature>
<feature type="region of interest" description="Disordered" evidence="1">
    <location>
        <begin position="201"/>
        <end position="230"/>
    </location>
</feature>
<dbReference type="Gene3D" id="1.10.10.60">
    <property type="entry name" value="Homeodomain-like"/>
    <property type="match status" value="1"/>
</dbReference>
<dbReference type="Pfam" id="PF09299">
    <property type="entry name" value="Mu-transpos_C"/>
    <property type="match status" value="1"/>
</dbReference>
<evidence type="ECO:0000313" key="3">
    <source>
        <dbReference type="EMBL" id="MFA9459395.1"/>
    </source>
</evidence>
<dbReference type="EMBL" id="JBGUAW010000001">
    <property type="protein sequence ID" value="MFA9459395.1"/>
    <property type="molecule type" value="Genomic_DNA"/>
</dbReference>
<dbReference type="Gene3D" id="3.30.420.10">
    <property type="entry name" value="Ribonuclease H-like superfamily/Ribonuclease H"/>
    <property type="match status" value="1"/>
</dbReference>
<evidence type="ECO:0000259" key="2">
    <source>
        <dbReference type="PROSITE" id="PS50994"/>
    </source>
</evidence>
<reference evidence="3 4" key="1">
    <citation type="submission" date="2024-08" db="EMBL/GenBank/DDBJ databases">
        <title>Whole-genome sequencing of halo(alkali)philic microorganisms from hypersaline lakes.</title>
        <authorList>
            <person name="Sorokin D.Y."/>
            <person name="Merkel A.Y."/>
            <person name="Messina E."/>
            <person name="Yakimov M."/>
        </authorList>
    </citation>
    <scope>NUCLEOTIDE SEQUENCE [LARGE SCALE GENOMIC DNA]</scope>
    <source>
        <strain evidence="3 4">Cl-TMA</strain>
    </source>
</reference>
<dbReference type="PANTHER" id="PTHR35004:SF6">
    <property type="entry name" value="TRANSPOSASE"/>
    <property type="match status" value="1"/>
</dbReference>
<proteinExistence type="predicted"/>
<dbReference type="RefSeq" id="WP_373654182.1">
    <property type="nucleotide sequence ID" value="NZ_JBGUAW010000001.1"/>
</dbReference>
<feature type="compositionally biased region" description="Basic and acidic residues" evidence="1">
    <location>
        <begin position="201"/>
        <end position="228"/>
    </location>
</feature>
<accession>A0ABV4TTG0</accession>
<dbReference type="PANTHER" id="PTHR35004">
    <property type="entry name" value="TRANSPOSASE RV3428C-RELATED"/>
    <property type="match status" value="1"/>
</dbReference>
<feature type="domain" description="Integrase catalytic" evidence="2">
    <location>
        <begin position="227"/>
        <end position="430"/>
    </location>
</feature>
<feature type="compositionally biased region" description="Basic residues" evidence="1">
    <location>
        <begin position="576"/>
        <end position="588"/>
    </location>
</feature>
<gene>
    <name evidence="3" type="ORF">ACERLL_00970</name>
</gene>
<sequence length="637" mass="73869">MTTLTDLNPGRRIKWRGHFYRVRELVTPSKLLVENASTGETKVLSVSDLQDIAPEEEEAEATEGPPDLATLHDKDWKVAKERFEAIRPLLELEKRTRADVKARAAETGCSPESLYRWMRLHQEAGVVAALAPKSRSGGEGKSRLSPEVEALLTDTLEEVYQKPRRPSVQHTCREVLRRCRNAGLEAPHPNTVRNRIAQLSEREKMKRREGTKAARERFAPKPGRHPEAGEPLGVVQIDHTKLDITLVDDLDRRPVGRPWLTLAIDIYSRMIVGFYLSFDPPSAESVGLCLSQAILPKDQWLAEREIDAEWPVQGVMSKIQSDNAREFRSVMLESACKNYGIDIEWRPVYRSDYGAYVERFFRTLNAELHNLPGTTKSSVAEKRDYEPDREAFMSLTEFETWLGRLITQVYHEEVHTELGMPPVRMYIRGIFGDDDTPGRGIAPVPTDTQRLRLSFTPLFERTVQSYGITLDKIHYYHDVLRRWIHATDPDNPKEKRKFLFRRDPRDISTVYFLDPEEDRYFPIPYRDAGRPRMSLWELREARKRAQELWGRADEDTIFEAYNQLRELEERAQKETRKARRKAQRRRDWRRAGEAPESLESESPPPKREAPSAEAEEEDEDVIEPFDEVEIRSNDNRD</sequence>
<dbReference type="InterPro" id="IPR036397">
    <property type="entry name" value="RNaseH_sf"/>
</dbReference>
<keyword evidence="4" id="KW-1185">Reference proteome</keyword>
<organism evidence="3 4">
    <name type="scientific">Thiohalorhabdus methylotrophus</name>
    <dbReference type="NCBI Taxonomy" id="3242694"/>
    <lineage>
        <taxon>Bacteria</taxon>
        <taxon>Pseudomonadati</taxon>
        <taxon>Pseudomonadota</taxon>
        <taxon>Gammaproteobacteria</taxon>
        <taxon>Thiohalorhabdales</taxon>
        <taxon>Thiohalorhabdaceae</taxon>
        <taxon>Thiohalorhabdus</taxon>
    </lineage>
</organism>
<feature type="region of interest" description="Disordered" evidence="1">
    <location>
        <begin position="574"/>
        <end position="637"/>
    </location>
</feature>
<dbReference type="InterPro" id="IPR012337">
    <property type="entry name" value="RNaseH-like_sf"/>
</dbReference>
<comment type="caution">
    <text evidence="3">The sequence shown here is derived from an EMBL/GenBank/DDBJ whole genome shotgun (WGS) entry which is preliminary data.</text>
</comment>
<dbReference type="InterPro" id="IPR015378">
    <property type="entry name" value="Transposase-like_Mu_C"/>
</dbReference>
<evidence type="ECO:0000313" key="4">
    <source>
        <dbReference type="Proteomes" id="UP001575181"/>
    </source>
</evidence>
<name>A0ABV4TTG0_9GAMM</name>
<feature type="compositionally biased region" description="Basic and acidic residues" evidence="1">
    <location>
        <begin position="628"/>
        <end position="637"/>
    </location>
</feature>
<dbReference type="Proteomes" id="UP001575181">
    <property type="component" value="Unassembled WGS sequence"/>
</dbReference>
<protein>
    <submittedName>
        <fullName evidence="3">Mu transposase C-terminal domain-containing protein</fullName>
    </submittedName>
</protein>